<feature type="region of interest" description="Disordered" evidence="1">
    <location>
        <begin position="1"/>
        <end position="25"/>
    </location>
</feature>
<sequence length="125" mass="14003">MKNLAIQYREDPDLPVSKPGPFGAMTSEHEEVDVVNGLALSTKQHEKDQESAKICTGKGAVTLWASPASEKSLRVSHPKFMQDVQHTENGWRRLSGLDSNREILSVKDYWSVRPNFSESKPHVSN</sequence>
<name>A0A9F5IPS6_PYTBI</name>
<reference evidence="3" key="1">
    <citation type="submission" date="2025-08" db="UniProtKB">
        <authorList>
            <consortium name="RefSeq"/>
        </authorList>
    </citation>
    <scope>IDENTIFICATION</scope>
    <source>
        <tissue evidence="3">Liver</tissue>
    </source>
</reference>
<evidence type="ECO:0000313" key="3">
    <source>
        <dbReference type="RefSeq" id="XP_025021148.1"/>
    </source>
</evidence>
<protein>
    <submittedName>
        <fullName evidence="3">Sorbin and SH3 domain-containing protein 1-like isoform X2</fullName>
    </submittedName>
</protein>
<proteinExistence type="predicted"/>
<gene>
    <name evidence="3" type="primary">LOC103049478</name>
</gene>
<dbReference type="RefSeq" id="XP_025021148.1">
    <property type="nucleotide sequence ID" value="XM_025165380.1"/>
</dbReference>
<evidence type="ECO:0000256" key="1">
    <source>
        <dbReference type="SAM" id="MobiDB-lite"/>
    </source>
</evidence>
<keyword evidence="2" id="KW-1185">Reference proteome</keyword>
<dbReference type="AlphaFoldDB" id="A0A9F5IPS6"/>
<evidence type="ECO:0000313" key="2">
    <source>
        <dbReference type="Proteomes" id="UP000695026"/>
    </source>
</evidence>
<accession>A0A9F5IPS6</accession>
<organism evidence="2 3">
    <name type="scientific">Python bivittatus</name>
    <name type="common">Burmese python</name>
    <name type="synonym">Python molurus bivittatus</name>
    <dbReference type="NCBI Taxonomy" id="176946"/>
    <lineage>
        <taxon>Eukaryota</taxon>
        <taxon>Metazoa</taxon>
        <taxon>Chordata</taxon>
        <taxon>Craniata</taxon>
        <taxon>Vertebrata</taxon>
        <taxon>Euteleostomi</taxon>
        <taxon>Lepidosauria</taxon>
        <taxon>Squamata</taxon>
        <taxon>Bifurcata</taxon>
        <taxon>Unidentata</taxon>
        <taxon>Episquamata</taxon>
        <taxon>Toxicofera</taxon>
        <taxon>Serpentes</taxon>
        <taxon>Henophidia</taxon>
        <taxon>Pythonidae</taxon>
        <taxon>Python</taxon>
    </lineage>
</organism>
<dbReference type="Proteomes" id="UP000695026">
    <property type="component" value="Unplaced"/>
</dbReference>
<dbReference type="GeneID" id="103049478"/>